<protein>
    <submittedName>
        <fullName evidence="1">36278_t:CDS:1</fullName>
    </submittedName>
</protein>
<evidence type="ECO:0000313" key="1">
    <source>
        <dbReference type="EMBL" id="CAG8807063.1"/>
    </source>
</evidence>
<name>A0ABN7VYJ9_GIGMA</name>
<proteinExistence type="predicted"/>
<keyword evidence="2" id="KW-1185">Reference proteome</keyword>
<dbReference type="Proteomes" id="UP000789901">
    <property type="component" value="Unassembled WGS sequence"/>
</dbReference>
<sequence>NKSKLNKILNEFSDNVLEKLWIYINSKLKGFFEHNMVLKPNKDEKLKIYLKLIEKLQNYCSDNNNCKDEIIEFSKDKAPNKVKFNITNDIIEFTKNYLW</sequence>
<organism evidence="1 2">
    <name type="scientific">Gigaspora margarita</name>
    <dbReference type="NCBI Taxonomy" id="4874"/>
    <lineage>
        <taxon>Eukaryota</taxon>
        <taxon>Fungi</taxon>
        <taxon>Fungi incertae sedis</taxon>
        <taxon>Mucoromycota</taxon>
        <taxon>Glomeromycotina</taxon>
        <taxon>Glomeromycetes</taxon>
        <taxon>Diversisporales</taxon>
        <taxon>Gigasporaceae</taxon>
        <taxon>Gigaspora</taxon>
    </lineage>
</organism>
<reference evidence="1 2" key="1">
    <citation type="submission" date="2021-06" db="EMBL/GenBank/DDBJ databases">
        <authorList>
            <person name="Kallberg Y."/>
            <person name="Tangrot J."/>
            <person name="Rosling A."/>
        </authorList>
    </citation>
    <scope>NUCLEOTIDE SEQUENCE [LARGE SCALE GENOMIC DNA]</scope>
    <source>
        <strain evidence="1 2">120-4 pot B 10/14</strain>
    </source>
</reference>
<evidence type="ECO:0000313" key="2">
    <source>
        <dbReference type="Proteomes" id="UP000789901"/>
    </source>
</evidence>
<gene>
    <name evidence="1" type="ORF">GMARGA_LOCUS24423</name>
</gene>
<comment type="caution">
    <text evidence="1">The sequence shown here is derived from an EMBL/GenBank/DDBJ whole genome shotgun (WGS) entry which is preliminary data.</text>
</comment>
<dbReference type="EMBL" id="CAJVQB010025738">
    <property type="protein sequence ID" value="CAG8807063.1"/>
    <property type="molecule type" value="Genomic_DNA"/>
</dbReference>
<feature type="non-terminal residue" evidence="1">
    <location>
        <position position="1"/>
    </location>
</feature>
<accession>A0ABN7VYJ9</accession>